<evidence type="ECO:0000256" key="1">
    <source>
        <dbReference type="ARBA" id="ARBA00008853"/>
    </source>
</evidence>
<evidence type="ECO:0000313" key="4">
    <source>
        <dbReference type="EMBL" id="CDH03075.1"/>
    </source>
</evidence>
<comment type="caution">
    <text evidence="4">The sequence shown here is derived from an EMBL/GenBank/DDBJ whole genome shotgun (WGS) entry which is preliminary data.</text>
</comment>
<sequence>MSMHLEATLAIDARNTIGESPLWDAANTRLIWCDNAHGIIQEGKSDDNGNWFQSRRWNLNRHIGGVVLRTNGGVVVAAGTDLLILNDEGDITPFAQLDADPKQIRANDIKSDPQGRLWVGTLGNDILTSSGKVIEGQGALYRIDLDGTITTMLKNVTLSNGLDWGSDGSTFYYVDSHTLAVDMFDFDATHGIISNRSRFLTFDKGEGVPNGLTVDHQDNIWIALMGSGEVRHYSPAGELLGKVITSTPAVTSCTFGGLHGDELFITSAGRKLPDITKTLYGVSEEAVERSATAPGAGGVFVCRPGHSGRAATPFAG</sequence>
<evidence type="ECO:0000259" key="3">
    <source>
        <dbReference type="Pfam" id="PF08450"/>
    </source>
</evidence>
<organism evidence="4 5">
    <name type="scientific">Xenorhabdus bovienii str. feltiae Moldova</name>
    <dbReference type="NCBI Taxonomy" id="1398200"/>
    <lineage>
        <taxon>Bacteria</taxon>
        <taxon>Pseudomonadati</taxon>
        <taxon>Pseudomonadota</taxon>
        <taxon>Gammaproteobacteria</taxon>
        <taxon>Enterobacterales</taxon>
        <taxon>Morganellaceae</taxon>
        <taxon>Xenorhabdus</taxon>
    </lineage>
</organism>
<dbReference type="GO" id="GO:0005509">
    <property type="term" value="F:calcium ion binding"/>
    <property type="evidence" value="ECO:0007669"/>
    <property type="project" value="TreeGrafter"/>
</dbReference>
<reference evidence="4" key="1">
    <citation type="submission" date="2013-07" db="EMBL/GenBank/DDBJ databases">
        <title>Sub-species coevolution in mutualistic symbiosis.</title>
        <authorList>
            <person name="Murfin K."/>
            <person name="Klassen J."/>
            <person name="Lee M."/>
            <person name="Forst S."/>
            <person name="Stock P."/>
            <person name="Goodrich-Blair H."/>
        </authorList>
    </citation>
    <scope>NUCLEOTIDE SEQUENCE [LARGE SCALE GENOMIC DNA]</scope>
    <source>
        <strain evidence="4">Feltiae Moldova</strain>
    </source>
</reference>
<dbReference type="Proteomes" id="UP000028487">
    <property type="component" value="Unassembled WGS sequence"/>
</dbReference>
<accession>A0A077NVZ6</accession>
<keyword evidence="2" id="KW-0862">Zinc</keyword>
<dbReference type="InterPro" id="IPR005511">
    <property type="entry name" value="SMP-30"/>
</dbReference>
<comment type="similarity">
    <text evidence="1">Belongs to the SMP-30/CGR1 family.</text>
</comment>
<dbReference type="EMBL" id="CBSV010000225">
    <property type="protein sequence ID" value="CDH03075.1"/>
    <property type="molecule type" value="Genomic_DNA"/>
</dbReference>
<dbReference type="GO" id="GO:0019853">
    <property type="term" value="P:L-ascorbic acid biosynthetic process"/>
    <property type="evidence" value="ECO:0007669"/>
    <property type="project" value="TreeGrafter"/>
</dbReference>
<feature type="binding site" evidence="2">
    <location>
        <position position="160"/>
    </location>
    <ligand>
        <name>a divalent metal cation</name>
        <dbReference type="ChEBI" id="CHEBI:60240"/>
    </ligand>
</feature>
<keyword evidence="4" id="KW-0378">Hydrolase</keyword>
<dbReference type="HOGENOM" id="CLU_036110_3_1_6"/>
<keyword evidence="2" id="KW-0479">Metal-binding</keyword>
<dbReference type="AlphaFoldDB" id="A0A077NVZ6"/>
<comment type="cofactor">
    <cofactor evidence="2">
        <name>Zn(2+)</name>
        <dbReference type="ChEBI" id="CHEBI:29105"/>
    </cofactor>
    <text evidence="2">Binds 1 divalent metal cation per subunit.</text>
</comment>
<dbReference type="InterPro" id="IPR013658">
    <property type="entry name" value="SGL"/>
</dbReference>
<feature type="binding site" evidence="2">
    <location>
        <position position="19"/>
    </location>
    <ligand>
        <name>a divalent metal cation</name>
        <dbReference type="ChEBI" id="CHEBI:60240"/>
    </ligand>
</feature>
<proteinExistence type="inferred from homology"/>
<dbReference type="Gene3D" id="2.120.10.30">
    <property type="entry name" value="TolB, C-terminal domain"/>
    <property type="match status" value="1"/>
</dbReference>
<dbReference type="RefSeq" id="WP_051862900.1">
    <property type="nucleotide sequence ID" value="NZ_CAWLWD010000048.1"/>
</dbReference>
<dbReference type="EC" id="3.1.1.17" evidence="4"/>
<evidence type="ECO:0000313" key="5">
    <source>
        <dbReference type="Proteomes" id="UP000028487"/>
    </source>
</evidence>
<feature type="binding site" evidence="2">
    <location>
        <position position="105"/>
    </location>
    <ligand>
        <name>substrate</name>
    </ligand>
</feature>
<dbReference type="Pfam" id="PF08450">
    <property type="entry name" value="SGL"/>
    <property type="match status" value="1"/>
</dbReference>
<dbReference type="PANTHER" id="PTHR10907">
    <property type="entry name" value="REGUCALCIN"/>
    <property type="match status" value="1"/>
</dbReference>
<dbReference type="GO" id="GO:0004341">
    <property type="term" value="F:gluconolactonase activity"/>
    <property type="evidence" value="ECO:0007669"/>
    <property type="project" value="UniProtKB-EC"/>
</dbReference>
<dbReference type="SUPFAM" id="SSF63829">
    <property type="entry name" value="Calcium-dependent phosphotriesterase"/>
    <property type="match status" value="1"/>
</dbReference>
<evidence type="ECO:0000256" key="2">
    <source>
        <dbReference type="PIRSR" id="PIRSR605511-2"/>
    </source>
</evidence>
<dbReference type="PRINTS" id="PR01790">
    <property type="entry name" value="SMP30FAMILY"/>
</dbReference>
<feature type="binding site" evidence="2">
    <location>
        <position position="107"/>
    </location>
    <ligand>
        <name>substrate</name>
    </ligand>
</feature>
<gene>
    <name evidence="4" type="ORF">XBFM1_530012</name>
</gene>
<name>A0A077NVZ6_XENBV</name>
<feature type="domain" description="SMP-30/Gluconolactonase/LRE-like region" evidence="3">
    <location>
        <begin position="17"/>
        <end position="268"/>
    </location>
</feature>
<dbReference type="PANTHER" id="PTHR10907:SF47">
    <property type="entry name" value="REGUCALCIN"/>
    <property type="match status" value="1"/>
</dbReference>
<feature type="binding site" evidence="2">
    <location>
        <position position="125"/>
    </location>
    <ligand>
        <name>substrate</name>
    </ligand>
</feature>
<protein>
    <submittedName>
        <fullName evidence="4">Putative Regucalcin</fullName>
        <ecNumber evidence="4">3.1.1.17</ecNumber>
    </submittedName>
</protein>
<dbReference type="InterPro" id="IPR011042">
    <property type="entry name" value="6-blade_b-propeller_TolB-like"/>
</dbReference>